<reference evidence="2 3" key="1">
    <citation type="journal article" date="2014" name="Syst. Appl. Microbiol.">
        <title>Genomic insights into the taxonomic status of the three subspecies of Bacillus subtilis.</title>
        <authorList>
            <person name="Yi H."/>
            <person name="Chun J."/>
            <person name="Cha C.J."/>
        </authorList>
    </citation>
    <scope>NUCLEOTIDE SEQUENCE [LARGE SCALE GENOMIC DNA]</scope>
    <source>
        <strain evidence="2 3">KCTC 13429</strain>
    </source>
</reference>
<feature type="domain" description="HTH cro/C1-type" evidence="1">
    <location>
        <begin position="15"/>
        <end position="70"/>
    </location>
</feature>
<comment type="caution">
    <text evidence="2">The sequence shown here is derived from an EMBL/GenBank/DDBJ whole genome shotgun (WGS) entry which is preliminary data.</text>
</comment>
<gene>
    <name evidence="2" type="ORF">BSI_39610</name>
</gene>
<evidence type="ECO:0000313" key="2">
    <source>
        <dbReference type="EMBL" id="ELS59580.1"/>
    </source>
</evidence>
<evidence type="ECO:0000259" key="1">
    <source>
        <dbReference type="Pfam" id="PF13443"/>
    </source>
</evidence>
<dbReference type="Proteomes" id="UP000011182">
    <property type="component" value="Unassembled WGS sequence"/>
</dbReference>
<organism evidence="2 3">
    <name type="scientific">Bacillus inaquosorum KCTC 13429</name>
    <dbReference type="NCBI Taxonomy" id="1236548"/>
    <lineage>
        <taxon>Bacteria</taxon>
        <taxon>Bacillati</taxon>
        <taxon>Bacillota</taxon>
        <taxon>Bacilli</taxon>
        <taxon>Bacillales</taxon>
        <taxon>Bacillaceae</taxon>
        <taxon>Bacillus</taxon>
    </lineage>
</organism>
<evidence type="ECO:0000313" key="3">
    <source>
        <dbReference type="Proteomes" id="UP000011182"/>
    </source>
</evidence>
<accession>A0A9W5LF65</accession>
<protein>
    <submittedName>
        <fullName evidence="2">XRE family transcriptional regulator</fullName>
    </submittedName>
</protein>
<dbReference type="InterPro" id="IPR001387">
    <property type="entry name" value="Cro/C1-type_HTH"/>
</dbReference>
<keyword evidence="3" id="KW-1185">Reference proteome</keyword>
<proteinExistence type="predicted"/>
<name>A0A9W5LF65_9BACI</name>
<dbReference type="RefSeq" id="WP_003241798.1">
    <property type="nucleotide sequence ID" value="NZ_AMXN01000009.1"/>
</dbReference>
<dbReference type="AlphaFoldDB" id="A0A9W5LF65"/>
<dbReference type="EMBL" id="AMXN01000009">
    <property type="protein sequence ID" value="ELS59580.1"/>
    <property type="molecule type" value="Genomic_DNA"/>
</dbReference>
<dbReference type="Pfam" id="PF13443">
    <property type="entry name" value="HTH_26"/>
    <property type="match status" value="1"/>
</dbReference>
<sequence length="75" mass="8740">MKPLKLSYKPLKLTLIMKDKTNQDLKADLRLAPATLAKLNKDEYVALSVIHKICEYLECPIQEVVEFVEDKFEQF</sequence>